<sequence length="1125" mass="122355">MRRILPLTLALMLTALTSLFAQVTTSSMAGVITDAKGEPLPGATILAVHTPSGTTYGTTTLADGRYTLPGMRVGGPYSVKVTFVGYKEQAYDNIYLNLGTKADLNVKLTDESTELQEVTVVGNRNDIFSSDRTGADISYGNSAINSLPTIGRTVNDIVKYNPYSNGRSFAGQDSRFNNFTIDGSVFNNGFGLGSSAQAGGRTGTAAVSLDALDEIQLNIAPFDVRQSGFTGAGINAVTRSGTNDVNGSVYYLFRNNDLTGTKADGRKLNNVNIDEKTFGVRIGGPIIPNKLFFFINAEQFESSTPALTWQANRGTTGGNISRVLASDLVDLGNFMSTNFNYDIGAIDNFNNELTSKKAIIRLDYNINNHHKLSVRYSHHNSESGQRISDSNSSNTAGFGNRTNSALAISPENTGYIIQDNTRSVAAELNSTFGSKIANNLVVTYNKQIEDRKYKTGMFPTIEILDGDLDVPQGSVYTTLGFDPFTPSNKLNYSTFNITDNFTYFLGKHTFTLGLSYEFFTSNNLFFPVSNGLYVYNSISDFKEAALAYKNNTDGGVSPVNVEKYNLRYSLLPGGAEPWQKLNVSTYSFYIQDEFQVNEQFKLTGGIRGDVFAYDNGTAADFYNPIVGAMTFKDEDGKDYRVNTGAFPKARLLISPRIGFNYDLKGDRNTQLRGGSGLFVSRIPQVLVSNQLGNNGVNTAVINVTDVTYPFRLSPTELPSGIIPTSTDISTLAPYAVNATDPDLKYPMIWKSDIAVDQRLPWGLVATAEFIYNKNVQGLRYIDANLKAADRNFTGPDDRDRFPASGVASSGTGANNTVAQARFYNPQVSNVFVLKNTTKGSSYTATFKLEKTVTKGFGGMVAYTYGMAKDIQSVGSTVQANIPTVAGQNYLTTSYADNDLRHRISGYASYRLEYGNKIGGSTTISLGMVSTSGSKISYTYPTSGGGNDLNGDGQNNDLLYVPNQASELLFAPIAASSSFAGASPADQQAAFDAYIEGNDYLKTRRGEYAERNGGYFPWLTRFDLTIVQEFSVKIGTKEKRNTIQLRADILNVGNLINDKWGVSYQATTTSPLTVASINAQGQPLYRLATQTQSDGTTTLLKDSFIKGATIDNVWQMQVGVRYIFGN</sequence>
<gene>
    <name evidence="9" type="ORF">SAMN05660236_0106</name>
</gene>
<evidence type="ECO:0000256" key="6">
    <source>
        <dbReference type="ARBA" id="ARBA00023237"/>
    </source>
</evidence>
<keyword evidence="9" id="KW-0378">Hydrolase</keyword>
<keyword evidence="4" id="KW-0812">Transmembrane</keyword>
<dbReference type="GO" id="GO:0004180">
    <property type="term" value="F:carboxypeptidase activity"/>
    <property type="evidence" value="ECO:0007669"/>
    <property type="project" value="UniProtKB-KW"/>
</dbReference>
<evidence type="ECO:0000256" key="1">
    <source>
        <dbReference type="ARBA" id="ARBA00004571"/>
    </source>
</evidence>
<name>A0A1T5IJG5_9BACT</name>
<evidence type="ECO:0000256" key="4">
    <source>
        <dbReference type="ARBA" id="ARBA00022692"/>
    </source>
</evidence>
<keyword evidence="9" id="KW-0121">Carboxypeptidase</keyword>
<accession>A0A1T5IJG5</accession>
<evidence type="ECO:0000313" key="10">
    <source>
        <dbReference type="Proteomes" id="UP000190961"/>
    </source>
</evidence>
<dbReference type="Gene3D" id="2.40.170.20">
    <property type="entry name" value="TonB-dependent receptor, beta-barrel domain"/>
    <property type="match status" value="1"/>
</dbReference>
<dbReference type="InterPro" id="IPR039426">
    <property type="entry name" value="TonB-dep_rcpt-like"/>
</dbReference>
<dbReference type="STRING" id="688867.SAMN05660236_0106"/>
<keyword evidence="7" id="KW-0732">Signal</keyword>
<dbReference type="SUPFAM" id="SSF49464">
    <property type="entry name" value="Carboxypeptidase regulatory domain-like"/>
    <property type="match status" value="1"/>
</dbReference>
<dbReference type="RefSeq" id="WP_079684763.1">
    <property type="nucleotide sequence ID" value="NZ_FUZU01000001.1"/>
</dbReference>
<organism evidence="9 10">
    <name type="scientific">Ohtaekwangia koreensis</name>
    <dbReference type="NCBI Taxonomy" id="688867"/>
    <lineage>
        <taxon>Bacteria</taxon>
        <taxon>Pseudomonadati</taxon>
        <taxon>Bacteroidota</taxon>
        <taxon>Cytophagia</taxon>
        <taxon>Cytophagales</taxon>
        <taxon>Fulvivirgaceae</taxon>
        <taxon>Ohtaekwangia</taxon>
    </lineage>
</organism>
<dbReference type="Proteomes" id="UP000190961">
    <property type="component" value="Unassembled WGS sequence"/>
</dbReference>
<dbReference type="GO" id="GO:0044718">
    <property type="term" value="P:siderophore transmembrane transport"/>
    <property type="evidence" value="ECO:0007669"/>
    <property type="project" value="TreeGrafter"/>
</dbReference>
<evidence type="ECO:0000256" key="7">
    <source>
        <dbReference type="SAM" id="SignalP"/>
    </source>
</evidence>
<keyword evidence="6" id="KW-0998">Cell outer membrane</keyword>
<evidence type="ECO:0000256" key="5">
    <source>
        <dbReference type="ARBA" id="ARBA00023136"/>
    </source>
</evidence>
<proteinExistence type="predicted"/>
<feature type="domain" description="TonB-dependent transporter Oar-like beta-barrel" evidence="8">
    <location>
        <begin position="348"/>
        <end position="1056"/>
    </location>
</feature>
<dbReference type="Pfam" id="PF13620">
    <property type="entry name" value="CarboxypepD_reg"/>
    <property type="match status" value="1"/>
</dbReference>
<evidence type="ECO:0000256" key="3">
    <source>
        <dbReference type="ARBA" id="ARBA00022452"/>
    </source>
</evidence>
<dbReference type="InterPro" id="IPR036942">
    <property type="entry name" value="Beta-barrel_TonB_sf"/>
</dbReference>
<keyword evidence="5" id="KW-0472">Membrane</keyword>
<evidence type="ECO:0000259" key="8">
    <source>
        <dbReference type="Pfam" id="PF25183"/>
    </source>
</evidence>
<keyword evidence="10" id="KW-1185">Reference proteome</keyword>
<dbReference type="PANTHER" id="PTHR30069">
    <property type="entry name" value="TONB-DEPENDENT OUTER MEMBRANE RECEPTOR"/>
    <property type="match status" value="1"/>
</dbReference>
<dbReference type="SUPFAM" id="SSF56935">
    <property type="entry name" value="Porins"/>
    <property type="match status" value="1"/>
</dbReference>
<keyword evidence="9" id="KW-0645">Protease</keyword>
<protein>
    <submittedName>
        <fullName evidence="9">Carboxypeptidase regulatory-like domain-containing protein</fullName>
    </submittedName>
</protein>
<keyword evidence="3" id="KW-1134">Transmembrane beta strand</keyword>
<dbReference type="EMBL" id="FUZU01000001">
    <property type="protein sequence ID" value="SKC39250.1"/>
    <property type="molecule type" value="Genomic_DNA"/>
</dbReference>
<evidence type="ECO:0000313" key="9">
    <source>
        <dbReference type="EMBL" id="SKC39250.1"/>
    </source>
</evidence>
<dbReference type="OrthoDB" id="9768147at2"/>
<dbReference type="GO" id="GO:0015344">
    <property type="term" value="F:siderophore uptake transmembrane transporter activity"/>
    <property type="evidence" value="ECO:0007669"/>
    <property type="project" value="TreeGrafter"/>
</dbReference>
<dbReference type="PANTHER" id="PTHR30069:SF46">
    <property type="entry name" value="OAR PROTEIN"/>
    <property type="match status" value="1"/>
</dbReference>
<dbReference type="Pfam" id="PF25183">
    <property type="entry name" value="OMP_b-brl_4"/>
    <property type="match status" value="2"/>
</dbReference>
<dbReference type="AlphaFoldDB" id="A0A1T5IJG5"/>
<feature type="domain" description="TonB-dependent transporter Oar-like beta-barrel" evidence="8">
    <location>
        <begin position="237"/>
        <end position="306"/>
    </location>
</feature>
<feature type="chain" id="PRO_5012391559" evidence="7">
    <location>
        <begin position="22"/>
        <end position="1125"/>
    </location>
</feature>
<reference evidence="9 10" key="1">
    <citation type="submission" date="2017-02" db="EMBL/GenBank/DDBJ databases">
        <authorList>
            <person name="Peterson S.W."/>
        </authorList>
    </citation>
    <scope>NUCLEOTIDE SEQUENCE [LARGE SCALE GENOMIC DNA]</scope>
    <source>
        <strain evidence="9 10">DSM 25262</strain>
    </source>
</reference>
<dbReference type="InterPro" id="IPR008969">
    <property type="entry name" value="CarboxyPept-like_regulatory"/>
</dbReference>
<keyword evidence="2" id="KW-0813">Transport</keyword>
<feature type="signal peptide" evidence="7">
    <location>
        <begin position="1"/>
        <end position="21"/>
    </location>
</feature>
<comment type="subcellular location">
    <subcellularLocation>
        <location evidence="1">Cell outer membrane</location>
        <topology evidence="1">Multi-pass membrane protein</topology>
    </subcellularLocation>
</comment>
<dbReference type="InterPro" id="IPR057601">
    <property type="entry name" value="Oar-like_b-barrel"/>
</dbReference>
<evidence type="ECO:0000256" key="2">
    <source>
        <dbReference type="ARBA" id="ARBA00022448"/>
    </source>
</evidence>
<dbReference type="GO" id="GO:0009279">
    <property type="term" value="C:cell outer membrane"/>
    <property type="evidence" value="ECO:0007669"/>
    <property type="project" value="UniProtKB-SubCell"/>
</dbReference>
<dbReference type="Gene3D" id="2.60.40.1120">
    <property type="entry name" value="Carboxypeptidase-like, regulatory domain"/>
    <property type="match status" value="1"/>
</dbReference>